<keyword evidence="3" id="KW-1185">Reference proteome</keyword>
<dbReference type="Proteomes" id="UP000192223">
    <property type="component" value="Unplaced"/>
</dbReference>
<feature type="chain" id="PRO_5010738244" evidence="2">
    <location>
        <begin position="21"/>
        <end position="156"/>
    </location>
</feature>
<feature type="compositionally biased region" description="Basic and acidic residues" evidence="1">
    <location>
        <begin position="58"/>
        <end position="71"/>
    </location>
</feature>
<evidence type="ECO:0000256" key="1">
    <source>
        <dbReference type="SAM" id="MobiDB-lite"/>
    </source>
</evidence>
<feature type="region of interest" description="Disordered" evidence="1">
    <location>
        <begin position="58"/>
        <end position="118"/>
    </location>
</feature>
<organism evidence="3 4">
    <name type="scientific">Agrilus planipennis</name>
    <name type="common">Emerald ash borer</name>
    <name type="synonym">Agrilus marcopoli</name>
    <dbReference type="NCBI Taxonomy" id="224129"/>
    <lineage>
        <taxon>Eukaryota</taxon>
        <taxon>Metazoa</taxon>
        <taxon>Ecdysozoa</taxon>
        <taxon>Arthropoda</taxon>
        <taxon>Hexapoda</taxon>
        <taxon>Insecta</taxon>
        <taxon>Pterygota</taxon>
        <taxon>Neoptera</taxon>
        <taxon>Endopterygota</taxon>
        <taxon>Coleoptera</taxon>
        <taxon>Polyphaga</taxon>
        <taxon>Elateriformia</taxon>
        <taxon>Buprestoidea</taxon>
        <taxon>Buprestidae</taxon>
        <taxon>Agrilinae</taxon>
        <taxon>Agrilus</taxon>
    </lineage>
</organism>
<dbReference type="InParanoid" id="A0A1W4WH32"/>
<evidence type="ECO:0000313" key="4">
    <source>
        <dbReference type="RefSeq" id="XP_018319772.1"/>
    </source>
</evidence>
<proteinExistence type="predicted"/>
<evidence type="ECO:0000256" key="2">
    <source>
        <dbReference type="SAM" id="SignalP"/>
    </source>
</evidence>
<keyword evidence="2" id="KW-0732">Signal</keyword>
<sequence length="156" mass="17907">MIKLMGKFLVLLALLACAFSIPLQGVKGGRRNYDSEVYVNPLRNDDYYNEHYGSRLEDRRYGEDHYGDRHRHDGRNRASGGQDVLTDEGRNRVGGPVGSGSYHQGENRSRGQYGQRSYDDQDVRYHGSQYRDNYDAEYVGSRGVGYDSRRQHGIKH</sequence>
<dbReference type="GeneID" id="108733193"/>
<reference evidence="4" key="1">
    <citation type="submission" date="2025-08" db="UniProtKB">
        <authorList>
            <consortium name="RefSeq"/>
        </authorList>
    </citation>
    <scope>IDENTIFICATION</scope>
    <source>
        <tissue evidence="4">Entire body</tissue>
    </source>
</reference>
<dbReference type="RefSeq" id="XP_018319772.1">
    <property type="nucleotide sequence ID" value="XM_018464270.2"/>
</dbReference>
<protein>
    <submittedName>
        <fullName evidence="4">Uncharacterized protein LOC108733193</fullName>
    </submittedName>
</protein>
<dbReference type="KEGG" id="apln:108733193"/>
<name>A0A1W4WH32_AGRPL</name>
<evidence type="ECO:0000313" key="3">
    <source>
        <dbReference type="Proteomes" id="UP000192223"/>
    </source>
</evidence>
<gene>
    <name evidence="4" type="primary">LOC108733193</name>
</gene>
<dbReference type="AlphaFoldDB" id="A0A1W4WH32"/>
<feature type="signal peptide" evidence="2">
    <location>
        <begin position="1"/>
        <end position="20"/>
    </location>
</feature>
<accession>A0A1W4WH32</accession>